<accession>A0ABX0I6W0</accession>
<dbReference type="CDD" id="cd06578">
    <property type="entry name" value="HemD"/>
    <property type="match status" value="1"/>
</dbReference>
<gene>
    <name evidence="2" type="ORF">G4D72_09655</name>
</gene>
<proteinExistence type="predicted"/>
<name>A0ABX0I6W0_9FLAO</name>
<evidence type="ECO:0000259" key="1">
    <source>
        <dbReference type="Pfam" id="PF02602"/>
    </source>
</evidence>
<sequence length="226" mass="25614">MPVKATILSTKTLSPIQKQVLLDNSIQVVEADFIKTENASFEIKNLNKNLIFTSQNAVLSILQHPKIEELKQKTVFCVGLKTKELLNENGFTVEAYTGYAEDLAEIITLVYSDESFTFFSGNLRRDTLPEMLTENEITFNEIKVYDTTLTPHKFENKVDGILFFSPSAVTSYLKKNTLANEKLFCIGNTTADTLRTMLSETKIKNIKTAYQPSVDNVIEQVIEYFN</sequence>
<keyword evidence="3" id="KW-1185">Reference proteome</keyword>
<organism evidence="2 3">
    <name type="scientific">Flavobacterium difficile</name>
    <dbReference type="NCBI Taxonomy" id="2709659"/>
    <lineage>
        <taxon>Bacteria</taxon>
        <taxon>Pseudomonadati</taxon>
        <taxon>Bacteroidota</taxon>
        <taxon>Flavobacteriia</taxon>
        <taxon>Flavobacteriales</taxon>
        <taxon>Flavobacteriaceae</taxon>
        <taxon>Flavobacterium</taxon>
    </lineage>
</organism>
<dbReference type="InterPro" id="IPR036108">
    <property type="entry name" value="4pyrrol_syn_uPrphyn_synt_sf"/>
</dbReference>
<dbReference type="InterPro" id="IPR003754">
    <property type="entry name" value="4pyrrol_synth_uPrphyn_synth"/>
</dbReference>
<evidence type="ECO:0000313" key="2">
    <source>
        <dbReference type="EMBL" id="NHM02372.1"/>
    </source>
</evidence>
<dbReference type="InterPro" id="IPR039793">
    <property type="entry name" value="UROS/Hem4"/>
</dbReference>
<dbReference type="PANTHER" id="PTHR12390:SF0">
    <property type="entry name" value="UROPORPHYRINOGEN-III SYNTHASE"/>
    <property type="match status" value="1"/>
</dbReference>
<reference evidence="2 3" key="1">
    <citation type="submission" date="2020-02" db="EMBL/GenBank/DDBJ databases">
        <authorList>
            <person name="Chen W.-M."/>
        </authorList>
    </citation>
    <scope>NUCLEOTIDE SEQUENCE [LARGE SCALE GENOMIC DNA]</scope>
    <source>
        <strain evidence="2 3">KDG-16</strain>
    </source>
</reference>
<dbReference type="SUPFAM" id="SSF69618">
    <property type="entry name" value="HemD-like"/>
    <property type="match status" value="1"/>
</dbReference>
<protein>
    <submittedName>
        <fullName evidence="2">Uroporphyrinogen-III synthase</fullName>
    </submittedName>
</protein>
<comment type="caution">
    <text evidence="2">The sequence shown here is derived from an EMBL/GenBank/DDBJ whole genome shotgun (WGS) entry which is preliminary data.</text>
</comment>
<feature type="domain" description="Tetrapyrrole biosynthesis uroporphyrinogen III synthase" evidence="1">
    <location>
        <begin position="21"/>
        <end position="216"/>
    </location>
</feature>
<dbReference type="EMBL" id="JAAJBT010000005">
    <property type="protein sequence ID" value="NHM02372.1"/>
    <property type="molecule type" value="Genomic_DNA"/>
</dbReference>
<dbReference type="RefSeq" id="WP_166077482.1">
    <property type="nucleotide sequence ID" value="NZ_JAAJBT010000005.1"/>
</dbReference>
<dbReference type="Gene3D" id="3.40.50.10090">
    <property type="match status" value="2"/>
</dbReference>
<dbReference type="PANTHER" id="PTHR12390">
    <property type="entry name" value="UROPORPHYRINOGEN III SYNTHASE"/>
    <property type="match status" value="1"/>
</dbReference>
<dbReference type="Proteomes" id="UP000800984">
    <property type="component" value="Unassembled WGS sequence"/>
</dbReference>
<dbReference type="Pfam" id="PF02602">
    <property type="entry name" value="HEM4"/>
    <property type="match status" value="1"/>
</dbReference>
<evidence type="ECO:0000313" key="3">
    <source>
        <dbReference type="Proteomes" id="UP000800984"/>
    </source>
</evidence>